<dbReference type="InterPro" id="IPR014729">
    <property type="entry name" value="Rossmann-like_a/b/a_fold"/>
</dbReference>
<evidence type="ECO:0000256" key="12">
    <source>
        <dbReference type="RuleBase" id="RU363038"/>
    </source>
</evidence>
<dbReference type="KEGG" id="ahm:TL08_00170"/>
<proteinExistence type="inferred from homology"/>
<name>A0AAC9MV58_9PSEU</name>
<evidence type="ECO:0000256" key="8">
    <source>
        <dbReference type="ARBA" id="ARBA00022917"/>
    </source>
</evidence>
<comment type="subunit">
    <text evidence="3 11">Monomer.</text>
</comment>
<comment type="similarity">
    <text evidence="2 11 12">Belongs to the class-I aminoacyl-tRNA synthetase family.</text>
</comment>
<evidence type="ECO:0000256" key="2">
    <source>
        <dbReference type="ARBA" id="ARBA00005594"/>
    </source>
</evidence>
<organism evidence="15 16">
    <name type="scientific">Actinoalloteichus hymeniacidonis</name>
    <dbReference type="NCBI Taxonomy" id="340345"/>
    <lineage>
        <taxon>Bacteria</taxon>
        <taxon>Bacillati</taxon>
        <taxon>Actinomycetota</taxon>
        <taxon>Actinomycetes</taxon>
        <taxon>Pseudonocardiales</taxon>
        <taxon>Pseudonocardiaceae</taxon>
        <taxon>Actinoalloteichus</taxon>
    </lineage>
</organism>
<dbReference type="Pfam" id="PF03485">
    <property type="entry name" value="Arg_tRNA_synt_N"/>
    <property type="match status" value="1"/>
</dbReference>
<keyword evidence="16" id="KW-1185">Reference proteome</keyword>
<keyword evidence="4 11" id="KW-0963">Cytoplasm</keyword>
<dbReference type="InterPro" id="IPR005148">
    <property type="entry name" value="Arg-tRNA-synth_N"/>
</dbReference>
<dbReference type="SMART" id="SM01016">
    <property type="entry name" value="Arg_tRNA_synt_N"/>
    <property type="match status" value="1"/>
</dbReference>
<dbReference type="Gene3D" id="3.30.1360.70">
    <property type="entry name" value="Arginyl tRNA synthetase N-terminal domain"/>
    <property type="match status" value="1"/>
</dbReference>
<dbReference type="CDD" id="cd00671">
    <property type="entry name" value="ArgRS_core"/>
    <property type="match status" value="1"/>
</dbReference>
<dbReference type="EC" id="6.1.1.19" evidence="11"/>
<dbReference type="InterPro" id="IPR001412">
    <property type="entry name" value="aa-tRNA-synth_I_CS"/>
</dbReference>
<dbReference type="PROSITE" id="PS00178">
    <property type="entry name" value="AA_TRNA_LIGASE_I"/>
    <property type="match status" value="1"/>
</dbReference>
<dbReference type="SMART" id="SM00836">
    <property type="entry name" value="DALR_1"/>
    <property type="match status" value="1"/>
</dbReference>
<dbReference type="GO" id="GO:0005524">
    <property type="term" value="F:ATP binding"/>
    <property type="evidence" value="ECO:0007669"/>
    <property type="project" value="UniProtKB-UniRule"/>
</dbReference>
<evidence type="ECO:0000256" key="5">
    <source>
        <dbReference type="ARBA" id="ARBA00022598"/>
    </source>
</evidence>
<evidence type="ECO:0000256" key="7">
    <source>
        <dbReference type="ARBA" id="ARBA00022840"/>
    </source>
</evidence>
<dbReference type="PANTHER" id="PTHR11956">
    <property type="entry name" value="ARGINYL-TRNA SYNTHETASE"/>
    <property type="match status" value="1"/>
</dbReference>
<accession>A0AAC9MV58</accession>
<evidence type="ECO:0000256" key="1">
    <source>
        <dbReference type="ARBA" id="ARBA00004496"/>
    </source>
</evidence>
<dbReference type="Proteomes" id="UP000095210">
    <property type="component" value="Chromosome"/>
</dbReference>
<dbReference type="Gene3D" id="1.10.730.10">
    <property type="entry name" value="Isoleucyl-tRNA Synthetase, Domain 1"/>
    <property type="match status" value="1"/>
</dbReference>
<dbReference type="CDD" id="cd07956">
    <property type="entry name" value="Anticodon_Ia_Arg"/>
    <property type="match status" value="1"/>
</dbReference>
<dbReference type="InterPro" id="IPR001278">
    <property type="entry name" value="Arg-tRNA-ligase"/>
</dbReference>
<keyword evidence="8 11" id="KW-0648">Protein biosynthesis</keyword>
<evidence type="ECO:0000259" key="13">
    <source>
        <dbReference type="SMART" id="SM00836"/>
    </source>
</evidence>
<dbReference type="NCBIfam" id="TIGR00456">
    <property type="entry name" value="argS"/>
    <property type="match status" value="1"/>
</dbReference>
<sequence length="582" mass="62826">MLQGDIGLELGGRIATALRTALDVSITPEEALIRPSNRAGVDYQCNVAMGLAKKLGRKPREVAEAAVSNLDAGDLVAETEIAGPGFINIVLRDDFLGSALTALLSDPRAGVPVVDEPRRFALDYSSPNVAKEMHVGHLRSSIIGEALRRLLEFIGHEVVPHNHIGDWGTPFGMLIEHLIDEGWVADGAQAHAIGDLNGFYQQARVKFDGDEDFADRARKRVVLLQGGDEQTLALWQGLVDESARHFEEVYELLGVSLRREDLYGESFYNPMLADTVAELEAKGLTEISDGAVCVFPPGFTNREGERLPLIVRKSDGGYGYPATDLATARYWAGERGATDLLYVVGTPQAQHFAMVFAVAAQAGWLTEKHRAEHVAFGSILGSDGKTIRTRAGGSVKLVELLHEAVERAGAVVAERTELDAEARASVARSVGIGAVKYADLSGDREKDYLFSWDKMLAMDGNTAVYLQYANTRSLSVLRKAGQRPSADTAVLPVEPAERELALALLRFPAAVSSAVESLAPHRICGHLYEIATAFSSFWERCPILAPGTPDEVRQSRLALAAATSQVLTLGLSLLGIAAPERL</sequence>
<dbReference type="Pfam" id="PF05746">
    <property type="entry name" value="DALR_1"/>
    <property type="match status" value="1"/>
</dbReference>
<dbReference type="PRINTS" id="PR01038">
    <property type="entry name" value="TRNASYNTHARG"/>
</dbReference>
<dbReference type="FunFam" id="1.10.730.10:FF:000006">
    <property type="entry name" value="Arginyl-tRNA synthetase 2, mitochondrial"/>
    <property type="match status" value="1"/>
</dbReference>
<keyword evidence="5 11" id="KW-0436">Ligase</keyword>
<dbReference type="InterPro" id="IPR035684">
    <property type="entry name" value="ArgRS_core"/>
</dbReference>
<dbReference type="GO" id="GO:0005737">
    <property type="term" value="C:cytoplasm"/>
    <property type="evidence" value="ECO:0007669"/>
    <property type="project" value="UniProtKB-SubCell"/>
</dbReference>
<dbReference type="GO" id="GO:0006420">
    <property type="term" value="P:arginyl-tRNA aminoacylation"/>
    <property type="evidence" value="ECO:0007669"/>
    <property type="project" value="UniProtKB-UniRule"/>
</dbReference>
<keyword evidence="9 11" id="KW-0030">Aminoacyl-tRNA synthetase</keyword>
<dbReference type="HAMAP" id="MF_00123">
    <property type="entry name" value="Arg_tRNA_synth"/>
    <property type="match status" value="1"/>
</dbReference>
<dbReference type="InterPro" id="IPR009080">
    <property type="entry name" value="tRNAsynth_Ia_anticodon-bd"/>
</dbReference>
<dbReference type="PANTHER" id="PTHR11956:SF5">
    <property type="entry name" value="ARGININE--TRNA LIGASE, CYTOPLASMIC"/>
    <property type="match status" value="1"/>
</dbReference>
<gene>
    <name evidence="11" type="primary">argS</name>
    <name evidence="15" type="ORF">TL08_00170</name>
</gene>
<dbReference type="AlphaFoldDB" id="A0AAC9MV58"/>
<dbReference type="RefSeq" id="WP_069845616.1">
    <property type="nucleotide sequence ID" value="NZ_CP014859.1"/>
</dbReference>
<keyword evidence="6 11" id="KW-0547">Nucleotide-binding</keyword>
<evidence type="ECO:0000259" key="14">
    <source>
        <dbReference type="SMART" id="SM01016"/>
    </source>
</evidence>
<evidence type="ECO:0000256" key="4">
    <source>
        <dbReference type="ARBA" id="ARBA00022490"/>
    </source>
</evidence>
<protein>
    <recommendedName>
        <fullName evidence="11">Arginine--tRNA ligase</fullName>
        <ecNumber evidence="11">6.1.1.19</ecNumber>
    </recommendedName>
    <alternativeName>
        <fullName evidence="11">Arginyl-tRNA synthetase</fullName>
        <shortName evidence="11">ArgRS</shortName>
    </alternativeName>
</protein>
<feature type="domain" description="Arginyl tRNA synthetase N-terminal" evidence="14">
    <location>
        <begin position="8"/>
        <end position="91"/>
    </location>
</feature>
<dbReference type="FunFam" id="3.40.50.620:FF:000116">
    <property type="entry name" value="Arginine--tRNA ligase"/>
    <property type="match status" value="1"/>
</dbReference>
<keyword evidence="7 11" id="KW-0067">ATP-binding</keyword>
<dbReference type="InterPro" id="IPR036695">
    <property type="entry name" value="Arg-tRNA-synth_N_sf"/>
</dbReference>
<dbReference type="SUPFAM" id="SSF47323">
    <property type="entry name" value="Anticodon-binding domain of a subclass of class I aminoacyl-tRNA synthetases"/>
    <property type="match status" value="1"/>
</dbReference>
<dbReference type="Gene3D" id="3.40.50.620">
    <property type="entry name" value="HUPs"/>
    <property type="match status" value="1"/>
</dbReference>
<comment type="catalytic activity">
    <reaction evidence="10 11">
        <text>tRNA(Arg) + L-arginine + ATP = L-arginyl-tRNA(Arg) + AMP + diphosphate</text>
        <dbReference type="Rhea" id="RHEA:20301"/>
        <dbReference type="Rhea" id="RHEA-COMP:9658"/>
        <dbReference type="Rhea" id="RHEA-COMP:9673"/>
        <dbReference type="ChEBI" id="CHEBI:30616"/>
        <dbReference type="ChEBI" id="CHEBI:32682"/>
        <dbReference type="ChEBI" id="CHEBI:33019"/>
        <dbReference type="ChEBI" id="CHEBI:78442"/>
        <dbReference type="ChEBI" id="CHEBI:78513"/>
        <dbReference type="ChEBI" id="CHEBI:456215"/>
        <dbReference type="EC" id="6.1.1.19"/>
    </reaction>
</comment>
<evidence type="ECO:0000313" key="15">
    <source>
        <dbReference type="EMBL" id="AOS60883.1"/>
    </source>
</evidence>
<evidence type="ECO:0000256" key="6">
    <source>
        <dbReference type="ARBA" id="ARBA00022741"/>
    </source>
</evidence>
<feature type="short sequence motif" description="'HIGH' region" evidence="11">
    <location>
        <begin position="127"/>
        <end position="137"/>
    </location>
</feature>
<evidence type="ECO:0000256" key="9">
    <source>
        <dbReference type="ARBA" id="ARBA00023146"/>
    </source>
</evidence>
<dbReference type="SUPFAM" id="SSF52374">
    <property type="entry name" value="Nucleotidylyl transferase"/>
    <property type="match status" value="1"/>
</dbReference>
<dbReference type="GO" id="GO:0004814">
    <property type="term" value="F:arginine-tRNA ligase activity"/>
    <property type="evidence" value="ECO:0007669"/>
    <property type="project" value="UniProtKB-UniRule"/>
</dbReference>
<evidence type="ECO:0000313" key="16">
    <source>
        <dbReference type="Proteomes" id="UP000095210"/>
    </source>
</evidence>
<dbReference type="Pfam" id="PF00750">
    <property type="entry name" value="tRNA-synt_1d"/>
    <property type="match status" value="1"/>
</dbReference>
<feature type="domain" description="DALR anticodon binding" evidence="13">
    <location>
        <begin position="466"/>
        <end position="582"/>
    </location>
</feature>
<evidence type="ECO:0000256" key="11">
    <source>
        <dbReference type="HAMAP-Rule" id="MF_00123"/>
    </source>
</evidence>
<dbReference type="EMBL" id="CP014859">
    <property type="protein sequence ID" value="AOS60883.1"/>
    <property type="molecule type" value="Genomic_DNA"/>
</dbReference>
<reference evidence="16" key="1">
    <citation type="submission" date="2016-03" db="EMBL/GenBank/DDBJ databases">
        <title>Complete genome sequence of the type strain Actinoalloteichus hymeniacidonis DSM 45092.</title>
        <authorList>
            <person name="Schaffert L."/>
            <person name="Albersmeier A."/>
            <person name="Winkler A."/>
            <person name="Kalinowski J."/>
            <person name="Zotchev S."/>
            <person name="Ruckert C."/>
        </authorList>
    </citation>
    <scope>NUCLEOTIDE SEQUENCE [LARGE SCALE GENOMIC DNA]</scope>
    <source>
        <strain evidence="16">HPA177(T) (DSM 45092(T))</strain>
    </source>
</reference>
<evidence type="ECO:0000256" key="10">
    <source>
        <dbReference type="ARBA" id="ARBA00049339"/>
    </source>
</evidence>
<evidence type="ECO:0000256" key="3">
    <source>
        <dbReference type="ARBA" id="ARBA00011245"/>
    </source>
</evidence>
<dbReference type="InterPro" id="IPR008909">
    <property type="entry name" value="DALR_anticod-bd"/>
</dbReference>
<dbReference type="SUPFAM" id="SSF55190">
    <property type="entry name" value="Arginyl-tRNA synthetase (ArgRS), N-terminal 'additional' domain"/>
    <property type="match status" value="1"/>
</dbReference>
<comment type="subcellular location">
    <subcellularLocation>
        <location evidence="1 11">Cytoplasm</location>
    </subcellularLocation>
</comment>